<dbReference type="EMBL" id="CP001958">
    <property type="protein sequence ID" value="ADG96566.1"/>
    <property type="molecule type" value="Genomic_DNA"/>
</dbReference>
<dbReference type="AlphaFoldDB" id="D6Z9N9"/>
<dbReference type="STRING" id="640132.Srot_0073"/>
<feature type="region of interest" description="Disordered" evidence="1">
    <location>
        <begin position="1"/>
        <end position="20"/>
    </location>
</feature>
<name>D6Z9N9_SEGRD</name>
<protein>
    <submittedName>
        <fullName evidence="2">Uncharacterized protein</fullName>
    </submittedName>
</protein>
<dbReference type="OrthoDB" id="9770103at2"/>
<dbReference type="HOGENOM" id="CLU_2169322_0_0_11"/>
<evidence type="ECO:0000256" key="1">
    <source>
        <dbReference type="SAM" id="MobiDB-lite"/>
    </source>
</evidence>
<evidence type="ECO:0000313" key="3">
    <source>
        <dbReference type="Proteomes" id="UP000002247"/>
    </source>
</evidence>
<organism evidence="2 3">
    <name type="scientific">Segniliparus rotundus (strain ATCC BAA-972 / CDC 1076 / CIP 108378 / DSM 44985 / JCM 13578)</name>
    <dbReference type="NCBI Taxonomy" id="640132"/>
    <lineage>
        <taxon>Bacteria</taxon>
        <taxon>Bacillati</taxon>
        <taxon>Actinomycetota</taxon>
        <taxon>Actinomycetes</taxon>
        <taxon>Mycobacteriales</taxon>
        <taxon>Segniliparaceae</taxon>
        <taxon>Segniliparus</taxon>
    </lineage>
</organism>
<keyword evidence="3" id="KW-1185">Reference proteome</keyword>
<dbReference type="KEGG" id="srt:Srot_0073"/>
<gene>
    <name evidence="2" type="ordered locus">Srot_0073</name>
</gene>
<dbReference type="Proteomes" id="UP000002247">
    <property type="component" value="Chromosome"/>
</dbReference>
<reference evidence="2 3" key="1">
    <citation type="journal article" date="2010" name="Stand. Genomic Sci.">
        <title>Complete genome sequence of Segniliparus rotundus type strain (CDC 1076).</title>
        <authorList>
            <person name="Sikorski J."/>
            <person name="Lapidus A."/>
            <person name="Copeland A."/>
            <person name="Misra M."/>
            <person name="Glavina Del Rio T."/>
            <person name="Nolan M."/>
            <person name="Lucas S."/>
            <person name="Chen F."/>
            <person name="Tice H."/>
            <person name="Cheng J.F."/>
            <person name="Jando M."/>
            <person name="Schneider S."/>
            <person name="Bruce D."/>
            <person name="Goodwin L."/>
            <person name="Pitluck S."/>
            <person name="Liolios K."/>
            <person name="Mikhailova N."/>
            <person name="Pati A."/>
            <person name="Ivanova N."/>
            <person name="Mavromatis K."/>
            <person name="Chen A."/>
            <person name="Palaniappan K."/>
            <person name="Chertkov O."/>
            <person name="Land M."/>
            <person name="Hauser L."/>
            <person name="Chang Y.J."/>
            <person name="Jeffries C.D."/>
            <person name="Brettin T."/>
            <person name="Detter J.C."/>
            <person name="Han C."/>
            <person name="Rohde M."/>
            <person name="Goker M."/>
            <person name="Bristow J."/>
            <person name="Eisen J.A."/>
            <person name="Markowitz V."/>
            <person name="Hugenholtz P."/>
            <person name="Kyrpides N.C."/>
            <person name="Klenk H.P."/>
        </authorList>
    </citation>
    <scope>NUCLEOTIDE SEQUENCE [LARGE SCALE GENOMIC DNA]</scope>
    <source>
        <strain evidence="3">ATCC BAA-972 / CDC 1076 / CIP 108378 / DSM 44985 / JCM 13578</strain>
    </source>
</reference>
<accession>D6Z9N9</accession>
<sequence length="110" mass="12591">MSAAKGRGAKAEKPAPVPGDLDFDWSKVYPEGELFEYESGGVKVVIPVFEKFSADWYRRNRRLSNEERFYLHLERSAKPETFEAADRLSHDGYAAWLTAWGEEMMSQLGK</sequence>
<evidence type="ECO:0000313" key="2">
    <source>
        <dbReference type="EMBL" id="ADG96566.1"/>
    </source>
</evidence>
<proteinExistence type="predicted"/>
<dbReference type="RefSeq" id="WP_013137022.1">
    <property type="nucleotide sequence ID" value="NC_014168.1"/>
</dbReference>